<dbReference type="Proteomes" id="UP000583752">
    <property type="component" value="Unassembled WGS sequence"/>
</dbReference>
<evidence type="ECO:0000256" key="1">
    <source>
        <dbReference type="SAM" id="SignalP"/>
    </source>
</evidence>
<feature type="signal peptide" evidence="1">
    <location>
        <begin position="1"/>
        <end position="23"/>
    </location>
</feature>
<proteinExistence type="predicted"/>
<comment type="caution">
    <text evidence="2">The sequence shown here is derived from an EMBL/GenBank/DDBJ whole genome shotgun (WGS) entry which is preliminary data.</text>
</comment>
<dbReference type="AlphaFoldDB" id="A0A848HHG4"/>
<dbReference type="RefSeq" id="WP_169465064.1">
    <property type="nucleotide sequence ID" value="NZ_JABBGG010000004.1"/>
</dbReference>
<feature type="chain" id="PRO_5032829372" description="DUF2268 domain-containing protein" evidence="1">
    <location>
        <begin position="24"/>
        <end position="219"/>
    </location>
</feature>
<evidence type="ECO:0008006" key="4">
    <source>
        <dbReference type="Google" id="ProtNLM"/>
    </source>
</evidence>
<dbReference type="EMBL" id="JABBGG010000004">
    <property type="protein sequence ID" value="NML61306.1"/>
    <property type="molecule type" value="Genomic_DNA"/>
</dbReference>
<evidence type="ECO:0000313" key="2">
    <source>
        <dbReference type="EMBL" id="NML61306.1"/>
    </source>
</evidence>
<gene>
    <name evidence="2" type="ORF">HHL21_09495</name>
</gene>
<protein>
    <recommendedName>
        <fullName evidence="4">DUF2268 domain-containing protein</fullName>
    </recommendedName>
</protein>
<evidence type="ECO:0000313" key="3">
    <source>
        <dbReference type="Proteomes" id="UP000583752"/>
    </source>
</evidence>
<name>A0A848HHG4_9BURK</name>
<sequence>MSKLWRPACAALALLCASLPVPAAEASEQQWIAAARYAVAFGKAHGLDIVMEVAHGNGLSGHTPIGIWNENGRCTLVVSVRDNPTARRLEAMIDPALLELFLQGAAMHEVGHCYRRLNGYPHNEKLLPVVGWFGPVRNWFARRIRTEEAFADMTEIAWLARYHPERFDAMVAQIQRVRRRFLEPKHDTLAWLDVARRDGAVDAEGNIFALAGQRMLRYQ</sequence>
<keyword evidence="1" id="KW-0732">Signal</keyword>
<accession>A0A848HHG4</accession>
<reference evidence="2 3" key="1">
    <citation type="submission" date="2020-04" db="EMBL/GenBank/DDBJ databases">
        <title>Massilia sp. RP-1-19 isolated from soil.</title>
        <authorList>
            <person name="Dahal R.H."/>
        </authorList>
    </citation>
    <scope>NUCLEOTIDE SEQUENCE [LARGE SCALE GENOMIC DNA]</scope>
    <source>
        <strain evidence="2 3">RP-1-19</strain>
    </source>
</reference>
<organism evidence="2 3">
    <name type="scientific">Massilia polaris</name>
    <dbReference type="NCBI Taxonomy" id="2728846"/>
    <lineage>
        <taxon>Bacteria</taxon>
        <taxon>Pseudomonadati</taxon>
        <taxon>Pseudomonadota</taxon>
        <taxon>Betaproteobacteria</taxon>
        <taxon>Burkholderiales</taxon>
        <taxon>Oxalobacteraceae</taxon>
        <taxon>Telluria group</taxon>
        <taxon>Massilia</taxon>
    </lineage>
</organism>
<keyword evidence="3" id="KW-1185">Reference proteome</keyword>